<dbReference type="AlphaFoldDB" id="A0A2K8SM24"/>
<dbReference type="Proteomes" id="UP000232003">
    <property type="component" value="Chromosome"/>
</dbReference>
<dbReference type="PANTHER" id="PTHR35901">
    <property type="entry name" value="RIBONUCLEASE VAPC3"/>
    <property type="match status" value="1"/>
</dbReference>
<keyword evidence="1" id="KW-0460">Magnesium</keyword>
<dbReference type="Pfam" id="PF01850">
    <property type="entry name" value="PIN"/>
    <property type="match status" value="1"/>
</dbReference>
<dbReference type="CDD" id="cd09873">
    <property type="entry name" value="PIN_Pae0151-like"/>
    <property type="match status" value="1"/>
</dbReference>
<dbReference type="InterPro" id="IPR051619">
    <property type="entry name" value="TypeII_TA_RNase_PINc/VapC"/>
</dbReference>
<sequence>MTIPLKCVVDASVAIKQFIPDDPLTPKVNQLFAHLANPQTAIFVPDLFYIECGNIIWKYVRARLYAVADVPADLATLKSFPLRVVSTADLMADAVAIALNYGISAYDSSYVALSQQVGATLLTLDGKLVKAIGASSYNVCSFNDFEVPPLESM</sequence>
<dbReference type="InterPro" id="IPR002716">
    <property type="entry name" value="PIN_dom"/>
</dbReference>
<dbReference type="InterPro" id="IPR029060">
    <property type="entry name" value="PIN-like_dom_sf"/>
</dbReference>
<dbReference type="OrthoDB" id="459975at2"/>
<dbReference type="RefSeq" id="WP_100898423.1">
    <property type="nucleotide sequence ID" value="NZ_CAWNNC010000001.1"/>
</dbReference>
<gene>
    <name evidence="3" type="ORF">COO91_02414</name>
</gene>
<evidence type="ECO:0000259" key="2">
    <source>
        <dbReference type="Pfam" id="PF01850"/>
    </source>
</evidence>
<feature type="domain" description="PIN" evidence="2">
    <location>
        <begin position="8"/>
        <end position="129"/>
    </location>
</feature>
<dbReference type="Gene3D" id="3.40.50.1010">
    <property type="entry name" value="5'-nuclease"/>
    <property type="match status" value="1"/>
</dbReference>
<evidence type="ECO:0000313" key="3">
    <source>
        <dbReference type="EMBL" id="AUB36502.1"/>
    </source>
</evidence>
<keyword evidence="4" id="KW-1185">Reference proteome</keyword>
<name>A0A2K8SM24_9NOSO</name>
<dbReference type="PANTHER" id="PTHR35901:SF1">
    <property type="entry name" value="EXONUCLEASE VAPC9"/>
    <property type="match status" value="1"/>
</dbReference>
<accession>A0A2K8SM24</accession>
<proteinExistence type="predicted"/>
<dbReference type="KEGG" id="nfl:COO91_02414"/>
<evidence type="ECO:0000256" key="1">
    <source>
        <dbReference type="ARBA" id="ARBA00022842"/>
    </source>
</evidence>
<organism evidence="3 4">
    <name type="scientific">Nostoc flagelliforme CCNUN1</name>
    <dbReference type="NCBI Taxonomy" id="2038116"/>
    <lineage>
        <taxon>Bacteria</taxon>
        <taxon>Bacillati</taxon>
        <taxon>Cyanobacteriota</taxon>
        <taxon>Cyanophyceae</taxon>
        <taxon>Nostocales</taxon>
        <taxon>Nostocaceae</taxon>
        <taxon>Nostoc</taxon>
    </lineage>
</organism>
<dbReference type="EMBL" id="CP024785">
    <property type="protein sequence ID" value="AUB36502.1"/>
    <property type="molecule type" value="Genomic_DNA"/>
</dbReference>
<dbReference type="InterPro" id="IPR044153">
    <property type="entry name" value="PIN_Pae0151-like"/>
</dbReference>
<reference evidence="3 4" key="1">
    <citation type="submission" date="2017-11" db="EMBL/GenBank/DDBJ databases">
        <title>Complete genome of a free-living desiccation-tolerant cyanobacterium and its photosynthetic adaptation to extreme terrestrial habitat.</title>
        <authorList>
            <person name="Shang J."/>
        </authorList>
    </citation>
    <scope>NUCLEOTIDE SEQUENCE [LARGE SCALE GENOMIC DNA]</scope>
    <source>
        <strain evidence="3 4">CCNUN1</strain>
    </source>
</reference>
<evidence type="ECO:0000313" key="4">
    <source>
        <dbReference type="Proteomes" id="UP000232003"/>
    </source>
</evidence>
<dbReference type="SUPFAM" id="SSF88723">
    <property type="entry name" value="PIN domain-like"/>
    <property type="match status" value="1"/>
</dbReference>
<protein>
    <submittedName>
        <fullName evidence="3">Putative nucleic acid-binding protein, containings PIN domain</fullName>
    </submittedName>
</protein>